<gene>
    <name evidence="2" type="ORF">H9816_06060</name>
</gene>
<feature type="signal peptide" evidence="1">
    <location>
        <begin position="1"/>
        <end position="20"/>
    </location>
</feature>
<comment type="caution">
    <text evidence="2">The sequence shown here is derived from an EMBL/GenBank/DDBJ whole genome shotgun (WGS) entry which is preliminary data.</text>
</comment>
<name>A0A9D2DE69_9BACT</name>
<evidence type="ECO:0000256" key="1">
    <source>
        <dbReference type="SAM" id="SignalP"/>
    </source>
</evidence>
<accession>A0A9D2DE69</accession>
<sequence length="498" mass="54683">MKKILFQPCLWALVALSALATSCKETEGGTVAQRPTVNIELNEVSLTGVTATFTPSEGASKFDFALGLPSDEADFLAGNFLGTQTVLSNDPNFSAKTQSWTSDIEPDTYYVVYARAYDAAGNPGPLSARGFNSANDDFKVEIQYVSDVTAGFHVTCTNDYYKYAYAFGLAANKENDLLDFNDDVMAGMMTVSDVYDNYINSFRLADGSAYTLEPETEYVFYCKGFDRSNGTTDVIAINFTTAASDAVPNYTIEPGEMDFLQQHYTVTPNSLTSRVALWQNAYGTDYETTMFGPYNWKGDLLSMFSSWADDYTPETVNAMSRDFLTFSAVGETLEAAPYTYDMELEQTVEVYVLCYNDMFEPVNVRKQTFTTPALNESLPTSKASDFSVEMTKLTAGDLAFTVAYTGDAVRAYYYELYDGAGYDALVAADGEEAAKLTVRSEILASAGFIYNEPSATLTYTGTDVVAGKKYYVAIAPMNANGPREYGWGEVAMFPFTAE</sequence>
<protein>
    <submittedName>
        <fullName evidence="2">Uncharacterized protein</fullName>
    </submittedName>
</protein>
<feature type="chain" id="PRO_5039118004" evidence="1">
    <location>
        <begin position="21"/>
        <end position="498"/>
    </location>
</feature>
<dbReference type="AlphaFoldDB" id="A0A9D2DE69"/>
<evidence type="ECO:0000313" key="3">
    <source>
        <dbReference type="Proteomes" id="UP000824014"/>
    </source>
</evidence>
<dbReference type="EMBL" id="DXCC01000019">
    <property type="protein sequence ID" value="HIZ15456.1"/>
    <property type="molecule type" value="Genomic_DNA"/>
</dbReference>
<proteinExistence type="predicted"/>
<keyword evidence="1" id="KW-0732">Signal</keyword>
<organism evidence="2 3">
    <name type="scientific">Candidatus Tidjanibacter faecipullorum</name>
    <dbReference type="NCBI Taxonomy" id="2838766"/>
    <lineage>
        <taxon>Bacteria</taxon>
        <taxon>Pseudomonadati</taxon>
        <taxon>Bacteroidota</taxon>
        <taxon>Bacteroidia</taxon>
        <taxon>Bacteroidales</taxon>
        <taxon>Rikenellaceae</taxon>
        <taxon>Tidjanibacter</taxon>
    </lineage>
</organism>
<evidence type="ECO:0000313" key="2">
    <source>
        <dbReference type="EMBL" id="HIZ15456.1"/>
    </source>
</evidence>
<reference evidence="2" key="2">
    <citation type="submission" date="2021-04" db="EMBL/GenBank/DDBJ databases">
        <authorList>
            <person name="Gilroy R."/>
        </authorList>
    </citation>
    <scope>NUCLEOTIDE SEQUENCE</scope>
    <source>
        <strain evidence="2">ChiHjej11B10-19426</strain>
    </source>
</reference>
<dbReference type="PROSITE" id="PS51257">
    <property type="entry name" value="PROKAR_LIPOPROTEIN"/>
    <property type="match status" value="1"/>
</dbReference>
<reference evidence="2" key="1">
    <citation type="journal article" date="2021" name="PeerJ">
        <title>Extensive microbial diversity within the chicken gut microbiome revealed by metagenomics and culture.</title>
        <authorList>
            <person name="Gilroy R."/>
            <person name="Ravi A."/>
            <person name="Getino M."/>
            <person name="Pursley I."/>
            <person name="Horton D.L."/>
            <person name="Alikhan N.F."/>
            <person name="Baker D."/>
            <person name="Gharbi K."/>
            <person name="Hall N."/>
            <person name="Watson M."/>
            <person name="Adriaenssens E.M."/>
            <person name="Foster-Nyarko E."/>
            <person name="Jarju S."/>
            <person name="Secka A."/>
            <person name="Antonio M."/>
            <person name="Oren A."/>
            <person name="Chaudhuri R.R."/>
            <person name="La Ragione R."/>
            <person name="Hildebrand F."/>
            <person name="Pallen M.J."/>
        </authorList>
    </citation>
    <scope>NUCLEOTIDE SEQUENCE</scope>
    <source>
        <strain evidence="2">ChiHjej11B10-19426</strain>
    </source>
</reference>
<dbReference type="Proteomes" id="UP000824014">
    <property type="component" value="Unassembled WGS sequence"/>
</dbReference>